<dbReference type="GeneID" id="44129225"/>
<reference evidence="18 19" key="4">
    <citation type="journal article" date="2018" name="Proc. Natl. Acad. Sci. U.S.A.">
        <title>Nonmutational mechanism of inheritance in the Archaeon Sulfolobus solfataricus.</title>
        <authorList>
            <person name="Payne S."/>
            <person name="McCarthy S."/>
            <person name="Johnson T."/>
            <person name="North E."/>
            <person name="Blum P."/>
        </authorList>
    </citation>
    <scope>NUCLEOTIDE SEQUENCE [LARGE SCALE GENOMIC DNA]</scope>
    <source>
        <strain evidence="6 18">SARC-H</strain>
        <strain evidence="7 22">SARC-I</strain>
        <strain evidence="9 23">SARC-N</strain>
        <strain evidence="10 24">SARC-O</strain>
        <strain evidence="11 19">SUL120</strain>
        <strain evidence="5 20">SULG</strain>
        <strain evidence="8 21">SULM</strain>
    </source>
</reference>
<dbReference type="RefSeq" id="WP_009990520.1">
    <property type="nucleotide sequence ID" value="NZ_CP011055.2"/>
</dbReference>
<dbReference type="Proteomes" id="UP000033057">
    <property type="component" value="Chromosome"/>
</dbReference>
<dbReference type="EMBL" id="CP011056">
    <property type="protein sequence ID" value="AKA76271.1"/>
    <property type="molecule type" value="Genomic_DNA"/>
</dbReference>
<dbReference type="KEGG" id="ssol:SULB_1273"/>
<dbReference type="Proteomes" id="UP000594632">
    <property type="component" value="Chromosome"/>
</dbReference>
<evidence type="ECO:0000313" key="7">
    <source>
        <dbReference type="EMBL" id="AZF73281.1"/>
    </source>
</evidence>
<evidence type="ECO:0000313" key="21">
    <source>
        <dbReference type="Proteomes" id="UP000273443"/>
    </source>
</evidence>
<dbReference type="Proteomes" id="UP000278715">
    <property type="component" value="Chromosome"/>
</dbReference>
<dbReference type="PATRIC" id="fig|2287.6.peg.1326"/>
<dbReference type="InterPro" id="IPR002802">
    <property type="entry name" value="Endo_dU"/>
</dbReference>
<evidence type="ECO:0000313" key="9">
    <source>
        <dbReference type="EMBL" id="AZF78515.1"/>
    </source>
</evidence>
<dbReference type="EMBL" id="CP033238">
    <property type="protein sequence ID" value="AZF75906.1"/>
    <property type="molecule type" value="Genomic_DNA"/>
</dbReference>
<gene>
    <name evidence="12" type="ORF">HFC64_12770</name>
    <name evidence="13" type="ORF">SSOP1_0239</name>
    <name evidence="4" type="ORF">SULA_1272</name>
    <name evidence="2" type="ORF">SULB_1273</name>
    <name evidence="3" type="ORF">SULC_1271</name>
    <name evidence="5" type="ORF">SULG_06295</name>
    <name evidence="6" type="ORF">SULH_06295</name>
    <name evidence="7" type="ORF">SULI_06295</name>
    <name evidence="8" type="ORF">SULM_06295</name>
    <name evidence="9" type="ORF">SULN_06295</name>
    <name evidence="10" type="ORF">SULO_06305</name>
    <name evidence="11" type="ORF">SULZ_06540</name>
</gene>
<dbReference type="EMBL" id="CP033237">
    <property type="protein sequence ID" value="AZF73281.1"/>
    <property type="molecule type" value="Genomic_DNA"/>
</dbReference>
<evidence type="ECO:0000313" key="8">
    <source>
        <dbReference type="EMBL" id="AZF75906.1"/>
    </source>
</evidence>
<dbReference type="PANTHER" id="PTHR39518">
    <property type="entry name" value="UPF0215 PROTEIN MJ1150"/>
    <property type="match status" value="1"/>
</dbReference>
<dbReference type="EMBL" id="LT549890">
    <property type="protein sequence ID" value="SAI83793.1"/>
    <property type="molecule type" value="Genomic_DNA"/>
</dbReference>
<dbReference type="EMBL" id="CP011055">
    <property type="protein sequence ID" value="AKA73573.1"/>
    <property type="molecule type" value="Genomic_DNA"/>
</dbReference>
<evidence type="ECO:0000313" key="14">
    <source>
        <dbReference type="Proteomes" id="UP000033057"/>
    </source>
</evidence>
<evidence type="ECO:0000313" key="16">
    <source>
        <dbReference type="Proteomes" id="UP000033106"/>
    </source>
</evidence>
<dbReference type="HAMAP" id="MF_00582">
    <property type="entry name" value="UPF0215"/>
    <property type="match status" value="1"/>
</dbReference>
<dbReference type="Proteomes" id="UP000076770">
    <property type="component" value="Chromosome i"/>
</dbReference>
<evidence type="ECO:0000313" key="24">
    <source>
        <dbReference type="Proteomes" id="UP000282269"/>
    </source>
</evidence>
<protein>
    <recommendedName>
        <fullName evidence="1">UPF0215 protein HFC64_12770</fullName>
    </recommendedName>
</protein>
<evidence type="ECO:0000313" key="25">
    <source>
        <dbReference type="Proteomes" id="UP000594632"/>
    </source>
</evidence>
<evidence type="ECO:0000313" key="17">
    <source>
        <dbReference type="Proteomes" id="UP000076770"/>
    </source>
</evidence>
<dbReference type="KEGG" id="ssof:SULC_1271"/>
<accession>A0A0E3MIN9</accession>
<proteinExistence type="inferred from homology"/>
<evidence type="ECO:0000313" key="23">
    <source>
        <dbReference type="Proteomes" id="UP000278715"/>
    </source>
</evidence>
<dbReference type="KEGG" id="ssoa:SULA_1272"/>
<reference evidence="12 25" key="6">
    <citation type="journal article" date="2020" name="Nat. Commun.">
        <title>The structures of two archaeal type IV pili illuminate evolutionary relationships.</title>
        <authorList>
            <person name="Wang F."/>
            <person name="Baquero D.P."/>
            <person name="Su Z."/>
            <person name="Beltran L.C."/>
            <person name="Prangishvili D."/>
            <person name="Krupovic M."/>
            <person name="Egelman E.H."/>
        </authorList>
    </citation>
    <scope>NUCLEOTIDE SEQUENCE [LARGE SCALE GENOMIC DNA]</scope>
    <source>
        <strain evidence="12 25">POZ149</strain>
    </source>
</reference>
<dbReference type="Proteomes" id="UP000282269">
    <property type="component" value="Chromosome"/>
</dbReference>
<evidence type="ECO:0000256" key="1">
    <source>
        <dbReference type="HAMAP-Rule" id="MF_00582"/>
    </source>
</evidence>
<evidence type="ECO:0000313" key="3">
    <source>
        <dbReference type="EMBL" id="AKA76271.1"/>
    </source>
</evidence>
<dbReference type="EMBL" id="CP011057">
    <property type="protein sequence ID" value="AKA78963.1"/>
    <property type="molecule type" value="Genomic_DNA"/>
</dbReference>
<evidence type="ECO:0000313" key="10">
    <source>
        <dbReference type="EMBL" id="AZF81119.1"/>
    </source>
</evidence>
<dbReference type="Proteomes" id="UP000033085">
    <property type="component" value="Chromosome"/>
</dbReference>
<evidence type="ECO:0000313" key="11">
    <source>
        <dbReference type="EMBL" id="AZF83758.1"/>
    </source>
</evidence>
<evidence type="ECO:0000313" key="15">
    <source>
        <dbReference type="Proteomes" id="UP000033085"/>
    </source>
</evidence>
<dbReference type="Proteomes" id="UP000273194">
    <property type="component" value="Chromosome"/>
</dbReference>
<dbReference type="SMR" id="A0A0E3MIN9"/>
<organism evidence="4 16">
    <name type="scientific">Saccharolobus solfataricus</name>
    <name type="common">Sulfolobus solfataricus</name>
    <dbReference type="NCBI Taxonomy" id="2287"/>
    <lineage>
        <taxon>Archaea</taxon>
        <taxon>Thermoproteota</taxon>
        <taxon>Thermoprotei</taxon>
        <taxon>Sulfolobales</taxon>
        <taxon>Sulfolobaceae</taxon>
        <taxon>Saccharolobus</taxon>
    </lineage>
</organism>
<dbReference type="EMBL" id="CP050869">
    <property type="protein sequence ID" value="QPG50561.1"/>
    <property type="molecule type" value="Genomic_DNA"/>
</dbReference>
<dbReference type="OMA" id="GFNYIIP"/>
<name>A0A0E3MIN9_SACSO</name>
<dbReference type="Proteomes" id="UP000275843">
    <property type="component" value="Chromosome"/>
</dbReference>
<dbReference type="EMBL" id="CP033241">
    <property type="protein sequence ID" value="AZF83758.1"/>
    <property type="molecule type" value="Genomic_DNA"/>
</dbReference>
<evidence type="ECO:0000313" key="13">
    <source>
        <dbReference type="EMBL" id="SAI83793.1"/>
    </source>
</evidence>
<dbReference type="PIRSF" id="PIRSF006380">
    <property type="entry name" value="UCP006380"/>
    <property type="match status" value="1"/>
</dbReference>
<dbReference type="Proteomes" id="UP000033106">
    <property type="component" value="Chromosome"/>
</dbReference>
<reference evidence="13" key="3">
    <citation type="submission" date="2016-04" db="EMBL/GenBank/DDBJ databases">
        <authorList>
            <person name="Evans L.H."/>
            <person name="Alamgir A."/>
            <person name="Owens N."/>
            <person name="Weber N.D."/>
            <person name="Virtaneva K."/>
            <person name="Barbian K."/>
            <person name="Babar A."/>
            <person name="Rosenke K."/>
        </authorList>
    </citation>
    <scope>NUCLEOTIDE SEQUENCE</scope>
    <source>
        <strain evidence="13">P1</strain>
    </source>
</reference>
<comment type="similarity">
    <text evidence="1">Belongs to the UPF0215 family.</text>
</comment>
<evidence type="ECO:0000313" key="20">
    <source>
        <dbReference type="Proteomes" id="UP000273194"/>
    </source>
</evidence>
<reference evidence="17" key="2">
    <citation type="submission" date="2016-04" db="EMBL/GenBank/DDBJ databases">
        <authorList>
            <person name="Shah S.A."/>
            <person name="Garrett R.A."/>
        </authorList>
    </citation>
    <scope>NUCLEOTIDE SEQUENCE [LARGE SCALE GENOMIC DNA]</scope>
    <source>
        <strain evidence="17">ATCC 35091 / DSM 1616 / JCM 8930 / NBRC 15331 / P1</strain>
    </source>
</reference>
<reference evidence="14 15" key="1">
    <citation type="journal article" date="2015" name="Genome Announc.">
        <title>Complete Genome Sequence of Sulfolobus solfataricus Strain 98/2 and Evolved Derivatives.</title>
        <authorList>
            <person name="McCarthy S."/>
            <person name="Gradnigo J."/>
            <person name="Johnson T."/>
            <person name="Payne S."/>
            <person name="Lipzen A."/>
            <person name="Martin J."/>
            <person name="Schackwitz W."/>
            <person name="Moriyama E."/>
            <person name="Blum P."/>
        </authorList>
    </citation>
    <scope>NUCLEOTIDE SEQUENCE [LARGE SCALE GENOMIC DNA]</scope>
    <source>
        <strain evidence="14">98/2 SULC</strain>
        <strain evidence="2">SARC-B</strain>
        <strain evidence="3">SARC-C</strain>
        <strain evidence="4 16">SULA</strain>
        <strain evidence="15">SULB</strain>
    </source>
</reference>
<dbReference type="Proteomes" id="UP000269431">
    <property type="component" value="Chromosome"/>
</dbReference>
<sequence length="179" mass="20539">MLISGVDDGYFPLSYKGGKGKTALVVVTFYDYEIIDLDWGFITVDGNDATNVFKQLRKGDIVILDGVIFAGFNYIVPYSDRMIFFYSKMPKIDLIKKTLMKHFQSDTERVREILYVLNNLKQIPTKRGNVFLYSTVELSLAKSIIEKYQIYSKIPEVLKSAHIIASSLGRFLAHYKKKI</sequence>
<evidence type="ECO:0000313" key="2">
    <source>
        <dbReference type="EMBL" id="AKA73573.1"/>
    </source>
</evidence>
<evidence type="ECO:0000313" key="6">
    <source>
        <dbReference type="EMBL" id="AZF70661.1"/>
    </source>
</evidence>
<evidence type="ECO:0000313" key="12">
    <source>
        <dbReference type="EMBL" id="QPG50561.1"/>
    </source>
</evidence>
<dbReference type="PANTHER" id="PTHR39518:SF2">
    <property type="entry name" value="UPF0215 PROTEIN MJ1150"/>
    <property type="match status" value="1"/>
</dbReference>
<evidence type="ECO:0000313" key="22">
    <source>
        <dbReference type="Proteomes" id="UP000275843"/>
    </source>
</evidence>
<evidence type="ECO:0000313" key="4">
    <source>
        <dbReference type="EMBL" id="AKA78963.1"/>
    </source>
</evidence>
<evidence type="ECO:0000313" key="19">
    <source>
        <dbReference type="Proteomes" id="UP000269431"/>
    </source>
</evidence>
<evidence type="ECO:0000313" key="18">
    <source>
        <dbReference type="Proteomes" id="UP000267993"/>
    </source>
</evidence>
<dbReference type="Gene3D" id="3.30.2170.10">
    <property type="entry name" value="archaeoglobus fulgidus dsm 4304 superfamily"/>
    <property type="match status" value="1"/>
</dbReference>
<dbReference type="EMBL" id="CP033235">
    <property type="protein sequence ID" value="AZF68041.1"/>
    <property type="molecule type" value="Genomic_DNA"/>
</dbReference>
<dbReference type="Pfam" id="PF01949">
    <property type="entry name" value="Endo_dU"/>
    <property type="match status" value="1"/>
</dbReference>
<dbReference type="OrthoDB" id="15207at2157"/>
<dbReference type="GeneID" id="1455405"/>
<dbReference type="Proteomes" id="UP000267993">
    <property type="component" value="Chromosome"/>
</dbReference>
<evidence type="ECO:0000313" key="5">
    <source>
        <dbReference type="EMBL" id="AZF68041.1"/>
    </source>
</evidence>
<dbReference type="EMBL" id="CP033240">
    <property type="protein sequence ID" value="AZF81119.1"/>
    <property type="molecule type" value="Genomic_DNA"/>
</dbReference>
<dbReference type="EMBL" id="CP033236">
    <property type="protein sequence ID" value="AZF70661.1"/>
    <property type="molecule type" value="Genomic_DNA"/>
</dbReference>
<dbReference type="EMBL" id="CP033239">
    <property type="protein sequence ID" value="AZF78515.1"/>
    <property type="molecule type" value="Genomic_DNA"/>
</dbReference>
<reference evidence="4" key="5">
    <citation type="submission" date="2018-10" db="EMBL/GenBank/DDBJ databases">
        <authorList>
            <person name="McCarthy S."/>
            <person name="Gradnigo J."/>
            <person name="Johnson T."/>
            <person name="Payne S."/>
            <person name="Lipzen A."/>
            <person name="Schackwitz W."/>
            <person name="Martin J."/>
            <person name="Moriyama E."/>
            <person name="Blum P."/>
        </authorList>
    </citation>
    <scope>NUCLEOTIDE SEQUENCE</scope>
    <source>
        <strain evidence="2">SARC-B</strain>
        <strain evidence="3">SARC-C</strain>
        <strain evidence="4">SULA</strain>
    </source>
</reference>
<dbReference type="AlphaFoldDB" id="A0A0E3MIN9"/>
<dbReference type="Proteomes" id="UP000273443">
    <property type="component" value="Chromosome"/>
</dbReference>